<evidence type="ECO:0000256" key="6">
    <source>
        <dbReference type="ARBA" id="ARBA00052558"/>
    </source>
</evidence>
<evidence type="ECO:0000256" key="8">
    <source>
        <dbReference type="ARBA" id="ARBA00066766"/>
    </source>
</evidence>
<keyword evidence="5" id="KW-0234">DNA repair</keyword>
<evidence type="ECO:0000256" key="9">
    <source>
        <dbReference type="PIRSR" id="PIRSR604597-1"/>
    </source>
</evidence>
<evidence type="ECO:0000313" key="11">
    <source>
        <dbReference type="Proteomes" id="UP000078358"/>
    </source>
</evidence>
<reference evidence="10 11" key="1">
    <citation type="submission" date="2014-01" db="EMBL/GenBank/DDBJ databases">
        <authorList>
            <person name="Zuccon D."/>
        </authorList>
    </citation>
    <scope>NUCLEOTIDE SEQUENCE [LARGE SCALE GENOMIC DNA]</scope>
    <source>
        <strain evidence="10 11">Y31</strain>
    </source>
</reference>
<dbReference type="GO" id="GO:0006284">
    <property type="term" value="P:base-excision repair"/>
    <property type="evidence" value="ECO:0007669"/>
    <property type="project" value="InterPro"/>
</dbReference>
<evidence type="ECO:0000256" key="2">
    <source>
        <dbReference type="ARBA" id="ARBA00022763"/>
    </source>
</evidence>
<dbReference type="SUPFAM" id="SSF48150">
    <property type="entry name" value="DNA-glycosylase"/>
    <property type="match status" value="1"/>
</dbReference>
<feature type="binding site" evidence="9">
    <location>
        <position position="17"/>
    </location>
    <ligand>
        <name>Zn(2+)</name>
        <dbReference type="ChEBI" id="CHEBI:29105"/>
    </ligand>
</feature>
<dbReference type="InterPro" id="IPR052891">
    <property type="entry name" value="DNA-3mA_glycosylase"/>
</dbReference>
<dbReference type="InterPro" id="IPR005019">
    <property type="entry name" value="Adenine_glyco"/>
</dbReference>
<dbReference type="EMBL" id="JACI01000002">
    <property type="protein sequence ID" value="OAQ14142.1"/>
    <property type="molecule type" value="Genomic_DNA"/>
</dbReference>
<keyword evidence="3" id="KW-0378">Hydrolase</keyword>
<dbReference type="PANTHER" id="PTHR30037:SF4">
    <property type="entry name" value="DNA-3-METHYLADENINE GLYCOSYLASE I"/>
    <property type="match status" value="1"/>
</dbReference>
<evidence type="ECO:0000313" key="10">
    <source>
        <dbReference type="EMBL" id="OAQ14142.1"/>
    </source>
</evidence>
<dbReference type="PATRIC" id="fig|1261658.3.peg.1401"/>
<dbReference type="Gene3D" id="1.10.340.30">
    <property type="entry name" value="Hypothetical protein, domain 2"/>
    <property type="match status" value="1"/>
</dbReference>
<evidence type="ECO:0000256" key="3">
    <source>
        <dbReference type="ARBA" id="ARBA00022801"/>
    </source>
</evidence>
<dbReference type="Proteomes" id="UP000078358">
    <property type="component" value="Unassembled WGS sequence"/>
</dbReference>
<dbReference type="NCBIfam" id="TIGR00624">
    <property type="entry name" value="tag"/>
    <property type="match status" value="1"/>
</dbReference>
<dbReference type="AlphaFoldDB" id="A0A179CWG7"/>
<name>A0A179CWG7_BIBTR</name>
<evidence type="ECO:0000256" key="5">
    <source>
        <dbReference type="ARBA" id="ARBA00023204"/>
    </source>
</evidence>
<dbReference type="EC" id="3.2.2.20" evidence="8"/>
<feature type="binding site" evidence="9">
    <location>
        <position position="173"/>
    </location>
    <ligand>
        <name>Zn(2+)</name>
        <dbReference type="ChEBI" id="CHEBI:29105"/>
    </ligand>
</feature>
<feature type="binding site" evidence="9">
    <location>
        <position position="4"/>
    </location>
    <ligand>
        <name>Zn(2+)</name>
        <dbReference type="ChEBI" id="CHEBI:29105"/>
    </ligand>
</feature>
<keyword evidence="1 9" id="KW-0479">Metal-binding</keyword>
<sequence length="187" mass="21224">MLRCNWVGNDPLYIHYHDNEWGAPEKDSRKLFELLCLESQQAGLAWITVLRKRENYRQAFYQFDPDKIAKMTEHDLDLLMLNCGLIRHRAKLAAIIKNAQAYLAMQTAGEDFSQFIWAFVANQPQINHVQATAPAKTEASIAMSKALKKKGFSFVGATTCYAFMQAAGLVDDHHNDCPCKTKDIAKK</sequence>
<comment type="function">
    <text evidence="7">Hydrolysis of the deoxyribose N-glycosidic bond to excise 3-methyladenine from the damaged DNA polymer formed by alkylation lesions.</text>
</comment>
<evidence type="ECO:0000256" key="1">
    <source>
        <dbReference type="ARBA" id="ARBA00022723"/>
    </source>
</evidence>
<dbReference type="Pfam" id="PF03352">
    <property type="entry name" value="Adenine_glyco"/>
    <property type="match status" value="1"/>
</dbReference>
<dbReference type="RefSeq" id="WP_064318622.1">
    <property type="nucleotide sequence ID" value="NZ_JACI01000002.1"/>
</dbReference>
<gene>
    <name evidence="10" type="ORF">F480_07045</name>
</gene>
<comment type="catalytic activity">
    <reaction evidence="6">
        <text>Hydrolysis of alkylated DNA, releasing 3-methyladenine.</text>
        <dbReference type="EC" id="3.2.2.20"/>
    </reaction>
</comment>
<dbReference type="InterPro" id="IPR011257">
    <property type="entry name" value="DNA_glycosylase"/>
</dbReference>
<evidence type="ECO:0000256" key="4">
    <source>
        <dbReference type="ARBA" id="ARBA00022833"/>
    </source>
</evidence>
<comment type="caution">
    <text evidence="10">The sequence shown here is derived from an EMBL/GenBank/DDBJ whole genome shotgun (WGS) entry which is preliminary data.</text>
</comment>
<feature type="binding site" evidence="9">
    <location>
        <position position="177"/>
    </location>
    <ligand>
        <name>Zn(2+)</name>
        <dbReference type="ChEBI" id="CHEBI:29105"/>
    </ligand>
</feature>
<organism evidence="10 11">
    <name type="scientific">Bibersteinia trehalosi Y31</name>
    <dbReference type="NCBI Taxonomy" id="1261658"/>
    <lineage>
        <taxon>Bacteria</taxon>
        <taxon>Pseudomonadati</taxon>
        <taxon>Pseudomonadota</taxon>
        <taxon>Gammaproteobacteria</taxon>
        <taxon>Pasteurellales</taxon>
        <taxon>Pasteurellaceae</taxon>
        <taxon>Bibersteinia</taxon>
    </lineage>
</organism>
<keyword evidence="4 9" id="KW-0862">Zinc</keyword>
<dbReference type="GO" id="GO:0008725">
    <property type="term" value="F:DNA-3-methyladenine glycosylase activity"/>
    <property type="evidence" value="ECO:0007669"/>
    <property type="project" value="UniProtKB-EC"/>
</dbReference>
<dbReference type="PANTHER" id="PTHR30037">
    <property type="entry name" value="DNA-3-METHYLADENINE GLYCOSYLASE 1"/>
    <property type="match status" value="1"/>
</dbReference>
<dbReference type="GO" id="GO:0046872">
    <property type="term" value="F:metal ion binding"/>
    <property type="evidence" value="ECO:0007669"/>
    <property type="project" value="UniProtKB-KW"/>
</dbReference>
<dbReference type="FunFam" id="1.10.340.30:FF:000009">
    <property type="entry name" value="DNA-3-methyladenine glycosylase I"/>
    <property type="match status" value="1"/>
</dbReference>
<proteinExistence type="predicted"/>
<keyword evidence="2" id="KW-0227">DNA damage</keyword>
<protein>
    <recommendedName>
        <fullName evidence="8">DNA-3-methyladenine glycosylase I</fullName>
        <ecNumber evidence="8">3.2.2.20</ecNumber>
    </recommendedName>
</protein>
<accession>A0A179CWG7</accession>
<dbReference type="InterPro" id="IPR004597">
    <property type="entry name" value="Tag"/>
</dbReference>
<evidence type="ECO:0000256" key="7">
    <source>
        <dbReference type="ARBA" id="ARBA00057608"/>
    </source>
</evidence>